<name>A0A4Y2LXU6_ARAVE</name>
<dbReference type="AlphaFoldDB" id="A0A4Y2LXU6"/>
<evidence type="ECO:0000313" key="2">
    <source>
        <dbReference type="Proteomes" id="UP000499080"/>
    </source>
</evidence>
<gene>
    <name evidence="1" type="ORF">AVEN_56673_1</name>
</gene>
<organism evidence="1 2">
    <name type="scientific">Araneus ventricosus</name>
    <name type="common">Orbweaver spider</name>
    <name type="synonym">Epeira ventricosa</name>
    <dbReference type="NCBI Taxonomy" id="182803"/>
    <lineage>
        <taxon>Eukaryota</taxon>
        <taxon>Metazoa</taxon>
        <taxon>Ecdysozoa</taxon>
        <taxon>Arthropoda</taxon>
        <taxon>Chelicerata</taxon>
        <taxon>Arachnida</taxon>
        <taxon>Araneae</taxon>
        <taxon>Araneomorphae</taxon>
        <taxon>Entelegynae</taxon>
        <taxon>Araneoidea</taxon>
        <taxon>Araneidae</taxon>
        <taxon>Araneus</taxon>
    </lineage>
</organism>
<evidence type="ECO:0000313" key="1">
    <source>
        <dbReference type="EMBL" id="GBN18326.1"/>
    </source>
</evidence>
<dbReference type="EMBL" id="BGPR01006364">
    <property type="protein sequence ID" value="GBN18326.1"/>
    <property type="molecule type" value="Genomic_DNA"/>
</dbReference>
<dbReference type="Proteomes" id="UP000499080">
    <property type="component" value="Unassembled WGS sequence"/>
</dbReference>
<proteinExistence type="predicted"/>
<accession>A0A4Y2LXU6</accession>
<comment type="caution">
    <text evidence="1">The sequence shown here is derived from an EMBL/GenBank/DDBJ whole genome shotgun (WGS) entry which is preliminary data.</text>
</comment>
<sequence length="102" mass="12515">MIYRELTRKRQSDMRHDLVREDHMWSGYSRSDRTDTKKAQIKNMVRNFRSGTSRLQSLRDTFRKARIMRSSYDDPPQMCRRLPLKSFTLVKILQWMNRCHMM</sequence>
<keyword evidence="2" id="KW-1185">Reference proteome</keyword>
<reference evidence="1 2" key="1">
    <citation type="journal article" date="2019" name="Sci. Rep.">
        <title>Orb-weaving spider Araneus ventricosus genome elucidates the spidroin gene catalogue.</title>
        <authorList>
            <person name="Kono N."/>
            <person name="Nakamura H."/>
            <person name="Ohtoshi R."/>
            <person name="Moran D.A.P."/>
            <person name="Shinohara A."/>
            <person name="Yoshida Y."/>
            <person name="Fujiwara M."/>
            <person name="Mori M."/>
            <person name="Tomita M."/>
            <person name="Arakawa K."/>
        </authorList>
    </citation>
    <scope>NUCLEOTIDE SEQUENCE [LARGE SCALE GENOMIC DNA]</scope>
</reference>
<protein>
    <submittedName>
        <fullName evidence="1">Uncharacterized protein</fullName>
    </submittedName>
</protein>